<comment type="caution">
    <text evidence="2">The sequence shown here is derived from an EMBL/GenBank/DDBJ whole genome shotgun (WGS) entry which is preliminary data.</text>
</comment>
<dbReference type="EMBL" id="JANJZL010000003">
    <property type="protein sequence ID" value="MCR2043845.1"/>
    <property type="molecule type" value="Genomic_DNA"/>
</dbReference>
<dbReference type="SUPFAM" id="SSF54518">
    <property type="entry name" value="Tubby C-terminal domain-like"/>
    <property type="match status" value="1"/>
</dbReference>
<name>A0A9X2S4L4_9FIRM</name>
<dbReference type="InterPro" id="IPR025659">
    <property type="entry name" value="Tubby-like_C"/>
</dbReference>
<dbReference type="Proteomes" id="UP001142078">
    <property type="component" value="Unassembled WGS sequence"/>
</dbReference>
<dbReference type="OrthoDB" id="652307at2"/>
<reference evidence="2" key="1">
    <citation type="submission" date="2022-07" db="EMBL/GenBank/DDBJ databases">
        <title>Enhanced cultured diversity of the mouse gut microbiota enables custom-made synthetic communities.</title>
        <authorList>
            <person name="Afrizal A."/>
        </authorList>
    </citation>
    <scope>NUCLEOTIDE SEQUENCE</scope>
    <source>
        <strain evidence="2">DSM 29482</strain>
    </source>
</reference>
<protein>
    <submittedName>
        <fullName evidence="2">LURP-one-related family protein</fullName>
    </submittedName>
</protein>
<dbReference type="InterPro" id="IPR007612">
    <property type="entry name" value="LOR"/>
</dbReference>
<sequence length="165" mass="19542">MKYLVREKIFTFGDKFVIRDEMERPAFEVVGKVFTFGNKLNIYNMNGKKLVYIEQKLLRFLPEYNIYMNGDLVATVKKEFTFFKPKFNINSNFGYFSIDGDIFNYNFSIYRDRRKVAVISKKWFAWSDTYGVDIDEGESHVFILALVIVLDQVLHDNNSSNNNQY</sequence>
<organism evidence="2 3">
    <name type="scientific">Anaerosalibacter massiliensis</name>
    <dbReference type="NCBI Taxonomy" id="1347392"/>
    <lineage>
        <taxon>Bacteria</taxon>
        <taxon>Bacillati</taxon>
        <taxon>Bacillota</taxon>
        <taxon>Tissierellia</taxon>
        <taxon>Tissierellales</taxon>
        <taxon>Sporanaerobacteraceae</taxon>
        <taxon>Anaerosalibacter</taxon>
    </lineage>
</organism>
<evidence type="ECO:0000256" key="1">
    <source>
        <dbReference type="ARBA" id="ARBA00005437"/>
    </source>
</evidence>
<comment type="similarity">
    <text evidence="1">Belongs to the LOR family.</text>
</comment>
<proteinExistence type="inferred from homology"/>
<gene>
    <name evidence="2" type="ORF">NSA23_06890</name>
</gene>
<dbReference type="PANTHER" id="PTHR31087">
    <property type="match status" value="1"/>
</dbReference>
<dbReference type="RefSeq" id="WP_042680600.1">
    <property type="nucleotide sequence ID" value="NZ_CABKTM010000020.1"/>
</dbReference>
<dbReference type="PANTHER" id="PTHR31087:SF161">
    <property type="entry name" value="TUBBY C 2 FAMILY PROTEIN"/>
    <property type="match status" value="1"/>
</dbReference>
<dbReference type="Gene3D" id="2.40.160.200">
    <property type="entry name" value="LURP1-related"/>
    <property type="match status" value="1"/>
</dbReference>
<evidence type="ECO:0000313" key="3">
    <source>
        <dbReference type="Proteomes" id="UP001142078"/>
    </source>
</evidence>
<evidence type="ECO:0000313" key="2">
    <source>
        <dbReference type="EMBL" id="MCR2043845.1"/>
    </source>
</evidence>
<dbReference type="AlphaFoldDB" id="A0A9X2S4L4"/>
<keyword evidence="3" id="KW-1185">Reference proteome</keyword>
<dbReference type="Pfam" id="PF04525">
    <property type="entry name" value="LOR"/>
    <property type="match status" value="1"/>
</dbReference>
<dbReference type="InterPro" id="IPR038595">
    <property type="entry name" value="LOR_sf"/>
</dbReference>
<accession>A0A9X2S4L4</accession>